<dbReference type="InterPro" id="IPR016059">
    <property type="entry name" value="DNA_ligase_ATP-dep_CS"/>
</dbReference>
<comment type="subcellular location">
    <subcellularLocation>
        <location evidence="1">Nucleus</location>
    </subcellularLocation>
</comment>
<evidence type="ECO:0000256" key="10">
    <source>
        <dbReference type="ARBA" id="ARBA00023204"/>
    </source>
</evidence>
<dbReference type="GO" id="GO:0005634">
    <property type="term" value="C:nucleus"/>
    <property type="evidence" value="ECO:0007669"/>
    <property type="project" value="UniProtKB-SubCell"/>
</dbReference>
<evidence type="ECO:0000256" key="13">
    <source>
        <dbReference type="ARBA" id="ARBA00034003"/>
    </source>
</evidence>
<protein>
    <recommendedName>
        <fullName evidence="14">DNA ligase</fullName>
        <ecNumber evidence="14">6.5.1.1</ecNumber>
    </recommendedName>
</protein>
<dbReference type="Gene3D" id="3.30.470.30">
    <property type="entry name" value="DNA ligase/mRNA capping enzyme"/>
    <property type="match status" value="1"/>
</dbReference>
<dbReference type="Proteomes" id="UP001489004">
    <property type="component" value="Unassembled WGS sequence"/>
</dbReference>
<evidence type="ECO:0000256" key="6">
    <source>
        <dbReference type="ARBA" id="ARBA00022741"/>
    </source>
</evidence>
<comment type="catalytic activity">
    <reaction evidence="13 14">
        <text>ATP + (deoxyribonucleotide)n-3'-hydroxyl + 5'-phospho-(deoxyribonucleotide)m = (deoxyribonucleotide)n+m + AMP + diphosphate.</text>
        <dbReference type="EC" id="6.5.1.1"/>
    </reaction>
</comment>
<name>A0AAW1Q0S3_9CHLO</name>
<dbReference type="GO" id="GO:0005739">
    <property type="term" value="C:mitochondrion"/>
    <property type="evidence" value="ECO:0007669"/>
    <property type="project" value="TreeGrafter"/>
</dbReference>
<dbReference type="InterPro" id="IPR012310">
    <property type="entry name" value="DNA_ligase_ATP-dep_cent"/>
</dbReference>
<dbReference type="GO" id="GO:0071897">
    <property type="term" value="P:DNA biosynthetic process"/>
    <property type="evidence" value="ECO:0007669"/>
    <property type="project" value="InterPro"/>
</dbReference>
<dbReference type="EMBL" id="JALJOR010000007">
    <property type="protein sequence ID" value="KAK9814327.1"/>
    <property type="molecule type" value="Genomic_DNA"/>
</dbReference>
<dbReference type="PROSITE" id="PS00333">
    <property type="entry name" value="DNA_LIGASE_A2"/>
    <property type="match status" value="1"/>
</dbReference>
<evidence type="ECO:0000256" key="12">
    <source>
        <dbReference type="ARBA" id="ARBA00023306"/>
    </source>
</evidence>
<dbReference type="EC" id="6.5.1.1" evidence="14"/>
<dbReference type="PANTHER" id="PTHR45674">
    <property type="entry name" value="DNA LIGASE 1/3 FAMILY MEMBER"/>
    <property type="match status" value="1"/>
</dbReference>
<dbReference type="FunFam" id="3.30.470.30:FF:000002">
    <property type="entry name" value="DNA ligase"/>
    <property type="match status" value="1"/>
</dbReference>
<feature type="compositionally biased region" description="Low complexity" evidence="16">
    <location>
        <begin position="393"/>
        <end position="402"/>
    </location>
</feature>
<sequence length="1114" mass="120527">MSEDASEPSARPAAAASQDSSGAAAQPSQGAQEVDVESKAANLVSRVAQVPLEKAQEVAAKASQENPGCLDYRELAEMACLILAMETEQMDDEEHVWQEMDQAREASLQEADREASAKPPVVDWPDADILQRHSSGHYTSLILPQLQESCAKDCLWQPPLRAAVVELIEVERNARRWYATCGGTNIYFHQLAKDCKAKIDDNSSATQQKGRKGVKRKAAVSRATCSTDAATPAADTKAASNVTAAATYMHDKAQELLVIMSKMPTTPGETPDCFKQLDDPGTKLKRLRKATESVTNPAAEEAAATKHLDAALEDEMPAAPASAKKQKLSPSPVAAEPPAGGSRSPKKQAAATSPAAEVTAAVQAEAAAAAVGTRDADEDVIENQSGDEELGQPAPVAPNKGKGAAKPKKAKAKAAVTEQLQAAGADKEEIASVEAVDEAELEKPAKKPLKLKQAPQLKAKNATKVEGVGLGALAAAAQHGTFDLPALATWKPSDPVPFAFLATTFEAIAEESKRLVITNLLINAFRAIIATTPADLLPVVYLCTNQVAPPHEGLELGIGDSTLIKALAGATGRKEALVKKEYEETGDLGTVACNSRATQRTMFKPAPLTVASVFKTFREIAKAEGKASQEKKKQLIIKLLVSAGQNEAGYIMRALQGKLRIRLAEQTVLVALAHAVLLQRKGHDDKDGSLANQLESAAQVVKRVYSECPSHDEMVPALLKYELEEVPQHVHFRAGVPVKPMLAKPTNGVSEVLDKFQDCEFTCEYKYDGERAQVHVMEGGKVAIYSRNSENNTSKYPDIAAIVAKAKQAGVKSVVLDCEAVAFDRATGKILPFQVLSTRARKDVKVDEIKVQVCLFAFDCLYLNGEVLLQKPLTERRTALYSALNETHGELHFATAKTSRELEELQTFLDESVAAGTEGLIVKTMDSTYEPSRRSTHWLKLKKDYLDGCGDSFDVVVIGAWFGKGKRTGVFGSYLLAVHQLDDEEEDEYQTISKIGTGFSEEQLKSLAISLKEHQIDGPLDNYRYGETLIPDVWFDAKTVWEVKAADLSISPVHRAAQGLVDPSKGISIRFPRLVRVREDKKPEQATSAEQVAEMYQRQALAQHGSKREMADEY</sequence>
<dbReference type="PROSITE" id="PS00697">
    <property type="entry name" value="DNA_LIGASE_A1"/>
    <property type="match status" value="1"/>
</dbReference>
<dbReference type="GO" id="GO:0006281">
    <property type="term" value="P:DNA repair"/>
    <property type="evidence" value="ECO:0007669"/>
    <property type="project" value="UniProtKB-KW"/>
</dbReference>
<dbReference type="Pfam" id="PF04679">
    <property type="entry name" value="DNA_ligase_A_C"/>
    <property type="match status" value="1"/>
</dbReference>
<evidence type="ECO:0000256" key="11">
    <source>
        <dbReference type="ARBA" id="ARBA00023242"/>
    </source>
</evidence>
<keyword evidence="9 14" id="KW-0233">DNA recombination</keyword>
<dbReference type="FunFam" id="1.10.3260.10:FF:000001">
    <property type="entry name" value="DNA ligase"/>
    <property type="match status" value="1"/>
</dbReference>
<evidence type="ECO:0000256" key="2">
    <source>
        <dbReference type="ARBA" id="ARBA00007572"/>
    </source>
</evidence>
<evidence type="ECO:0000313" key="18">
    <source>
        <dbReference type="EMBL" id="KAK9814327.1"/>
    </source>
</evidence>
<dbReference type="GO" id="GO:0003677">
    <property type="term" value="F:DNA binding"/>
    <property type="evidence" value="ECO:0007669"/>
    <property type="project" value="InterPro"/>
</dbReference>
<evidence type="ECO:0000256" key="16">
    <source>
        <dbReference type="SAM" id="MobiDB-lite"/>
    </source>
</evidence>
<dbReference type="AlphaFoldDB" id="A0AAW1Q0S3"/>
<dbReference type="PROSITE" id="PS50160">
    <property type="entry name" value="DNA_LIGASE_A3"/>
    <property type="match status" value="1"/>
</dbReference>
<feature type="compositionally biased region" description="Basic residues" evidence="16">
    <location>
        <begin position="403"/>
        <end position="412"/>
    </location>
</feature>
<dbReference type="Pfam" id="PF01068">
    <property type="entry name" value="DNA_ligase_A_M"/>
    <property type="match status" value="1"/>
</dbReference>
<evidence type="ECO:0000313" key="19">
    <source>
        <dbReference type="Proteomes" id="UP001489004"/>
    </source>
</evidence>
<dbReference type="InterPro" id="IPR050191">
    <property type="entry name" value="ATP-dep_DNA_ligase"/>
</dbReference>
<keyword evidence="5" id="KW-0235">DNA replication</keyword>
<dbReference type="GO" id="GO:0003910">
    <property type="term" value="F:DNA ligase (ATP) activity"/>
    <property type="evidence" value="ECO:0007669"/>
    <property type="project" value="UniProtKB-EC"/>
</dbReference>
<dbReference type="PANTHER" id="PTHR45674:SF4">
    <property type="entry name" value="DNA LIGASE 1"/>
    <property type="match status" value="1"/>
</dbReference>
<dbReference type="SUPFAM" id="SSF50249">
    <property type="entry name" value="Nucleic acid-binding proteins"/>
    <property type="match status" value="1"/>
</dbReference>
<dbReference type="Pfam" id="PF04675">
    <property type="entry name" value="DNA_ligase_A_N"/>
    <property type="match status" value="1"/>
</dbReference>
<keyword evidence="4" id="KW-0132">Cell division</keyword>
<dbReference type="GO" id="GO:0006273">
    <property type="term" value="P:lagging strand elongation"/>
    <property type="evidence" value="ECO:0007669"/>
    <property type="project" value="TreeGrafter"/>
</dbReference>
<feature type="region of interest" description="Disordered" evidence="16">
    <location>
        <begin position="1"/>
        <end position="37"/>
    </location>
</feature>
<keyword evidence="19" id="KW-1185">Reference proteome</keyword>
<dbReference type="GO" id="GO:0006310">
    <property type="term" value="P:DNA recombination"/>
    <property type="evidence" value="ECO:0007669"/>
    <property type="project" value="UniProtKB-KW"/>
</dbReference>
<dbReference type="InterPro" id="IPR012340">
    <property type="entry name" value="NA-bd_OB-fold"/>
</dbReference>
<comment type="similarity">
    <text evidence="2 15">Belongs to the ATP-dependent DNA ligase family.</text>
</comment>
<dbReference type="NCBIfam" id="TIGR00574">
    <property type="entry name" value="dnl1"/>
    <property type="match status" value="1"/>
</dbReference>
<dbReference type="InterPro" id="IPR000977">
    <property type="entry name" value="DNA_ligase_ATP-dep"/>
</dbReference>
<dbReference type="Gene3D" id="3.30.1490.70">
    <property type="match status" value="1"/>
</dbReference>
<evidence type="ECO:0000259" key="17">
    <source>
        <dbReference type="PROSITE" id="PS50160"/>
    </source>
</evidence>
<dbReference type="InterPro" id="IPR036599">
    <property type="entry name" value="DNA_ligase_N_sf"/>
</dbReference>
<dbReference type="SUPFAM" id="SSF117018">
    <property type="entry name" value="ATP-dependent DNA ligase DNA-binding domain"/>
    <property type="match status" value="1"/>
</dbReference>
<evidence type="ECO:0000256" key="7">
    <source>
        <dbReference type="ARBA" id="ARBA00022763"/>
    </source>
</evidence>
<keyword evidence="7 14" id="KW-0227">DNA damage</keyword>
<feature type="domain" description="ATP-dependent DNA ligase family profile" evidence="17">
    <location>
        <begin position="846"/>
        <end position="980"/>
    </location>
</feature>
<accession>A0AAW1Q0S3</accession>
<dbReference type="CDD" id="cd07900">
    <property type="entry name" value="Adenylation_DNA_ligase_I_Euk"/>
    <property type="match status" value="1"/>
</dbReference>
<keyword evidence="11" id="KW-0539">Nucleus</keyword>
<evidence type="ECO:0000256" key="14">
    <source>
        <dbReference type="RuleBase" id="RU000617"/>
    </source>
</evidence>
<evidence type="ECO:0000256" key="15">
    <source>
        <dbReference type="RuleBase" id="RU004196"/>
    </source>
</evidence>
<dbReference type="Gene3D" id="2.40.50.140">
    <property type="entry name" value="Nucleic acid-binding proteins"/>
    <property type="match status" value="1"/>
</dbReference>
<comment type="caution">
    <text evidence="18">The sequence shown here is derived from an EMBL/GenBank/DDBJ whole genome shotgun (WGS) entry which is preliminary data.</text>
</comment>
<evidence type="ECO:0000256" key="9">
    <source>
        <dbReference type="ARBA" id="ARBA00023172"/>
    </source>
</evidence>
<keyword evidence="3 14" id="KW-0436">Ligase</keyword>
<keyword evidence="10 14" id="KW-0234">DNA repair</keyword>
<keyword evidence="6 14" id="KW-0547">Nucleotide-binding</keyword>
<evidence type="ECO:0000256" key="5">
    <source>
        <dbReference type="ARBA" id="ARBA00022705"/>
    </source>
</evidence>
<keyword evidence="12" id="KW-0131">Cell cycle</keyword>
<evidence type="ECO:0000256" key="4">
    <source>
        <dbReference type="ARBA" id="ARBA00022618"/>
    </source>
</evidence>
<dbReference type="GO" id="GO:0005524">
    <property type="term" value="F:ATP binding"/>
    <property type="evidence" value="ECO:0007669"/>
    <property type="project" value="UniProtKB-KW"/>
</dbReference>
<keyword evidence="8 14" id="KW-0067">ATP-binding</keyword>
<feature type="compositionally biased region" description="Low complexity" evidence="16">
    <location>
        <begin position="7"/>
        <end position="32"/>
    </location>
</feature>
<reference evidence="18 19" key="1">
    <citation type="journal article" date="2024" name="Nat. Commun.">
        <title>Phylogenomics reveals the evolutionary origins of lichenization in chlorophyte algae.</title>
        <authorList>
            <person name="Puginier C."/>
            <person name="Libourel C."/>
            <person name="Otte J."/>
            <person name="Skaloud P."/>
            <person name="Haon M."/>
            <person name="Grisel S."/>
            <person name="Petersen M."/>
            <person name="Berrin J.G."/>
            <person name="Delaux P.M."/>
            <person name="Dal Grande F."/>
            <person name="Keller J."/>
        </authorList>
    </citation>
    <scope>NUCLEOTIDE SEQUENCE [LARGE SCALE GENOMIC DNA]</scope>
    <source>
        <strain evidence="18 19">SAG 2043</strain>
    </source>
</reference>
<dbReference type="InterPro" id="IPR012308">
    <property type="entry name" value="DNA_ligase_ATP-dep_N"/>
</dbReference>
<evidence type="ECO:0000256" key="1">
    <source>
        <dbReference type="ARBA" id="ARBA00004123"/>
    </source>
</evidence>
<gene>
    <name evidence="18" type="ORF">WJX72_004071</name>
</gene>
<evidence type="ECO:0000256" key="3">
    <source>
        <dbReference type="ARBA" id="ARBA00022598"/>
    </source>
</evidence>
<dbReference type="Gene3D" id="1.10.3260.10">
    <property type="entry name" value="DNA ligase, ATP-dependent, N-terminal domain"/>
    <property type="match status" value="1"/>
</dbReference>
<dbReference type="GO" id="GO:0051301">
    <property type="term" value="P:cell division"/>
    <property type="evidence" value="ECO:0007669"/>
    <property type="project" value="UniProtKB-KW"/>
</dbReference>
<evidence type="ECO:0000256" key="8">
    <source>
        <dbReference type="ARBA" id="ARBA00022840"/>
    </source>
</evidence>
<dbReference type="CDD" id="cd07969">
    <property type="entry name" value="OBF_DNA_ligase_I"/>
    <property type="match status" value="1"/>
</dbReference>
<organism evidence="18 19">
    <name type="scientific">[Myrmecia] bisecta</name>
    <dbReference type="NCBI Taxonomy" id="41462"/>
    <lineage>
        <taxon>Eukaryota</taxon>
        <taxon>Viridiplantae</taxon>
        <taxon>Chlorophyta</taxon>
        <taxon>core chlorophytes</taxon>
        <taxon>Trebouxiophyceae</taxon>
        <taxon>Trebouxiales</taxon>
        <taxon>Trebouxiaceae</taxon>
        <taxon>Myrmecia</taxon>
    </lineage>
</organism>
<proteinExistence type="inferred from homology"/>
<feature type="region of interest" description="Disordered" evidence="16">
    <location>
        <begin position="383"/>
        <end position="412"/>
    </location>
</feature>
<feature type="region of interest" description="Disordered" evidence="16">
    <location>
        <begin position="316"/>
        <end position="357"/>
    </location>
</feature>
<dbReference type="SUPFAM" id="SSF56091">
    <property type="entry name" value="DNA ligase/mRNA capping enzyme, catalytic domain"/>
    <property type="match status" value="1"/>
</dbReference>
<dbReference type="FunFam" id="2.40.50.140:FF:000062">
    <property type="entry name" value="DNA ligase"/>
    <property type="match status" value="1"/>
</dbReference>
<dbReference type="InterPro" id="IPR012309">
    <property type="entry name" value="DNA_ligase_ATP-dep_C"/>
</dbReference>